<evidence type="ECO:0000313" key="1">
    <source>
        <dbReference type="EMBL" id="CAH0016088.1"/>
    </source>
</evidence>
<evidence type="ECO:0000313" key="2">
    <source>
        <dbReference type="Proteomes" id="UP000696573"/>
    </source>
</evidence>
<accession>A0A9N9YEH8</accession>
<dbReference type="EMBL" id="CABFNQ020000459">
    <property type="protein sequence ID" value="CAH0016088.1"/>
    <property type="molecule type" value="Genomic_DNA"/>
</dbReference>
<reference evidence="1" key="1">
    <citation type="submission" date="2021-10" db="EMBL/GenBank/DDBJ databases">
        <authorList>
            <person name="Piombo E."/>
        </authorList>
    </citation>
    <scope>NUCLEOTIDE SEQUENCE</scope>
</reference>
<dbReference type="AlphaFoldDB" id="A0A9N9YEH8"/>
<protein>
    <submittedName>
        <fullName evidence="1">Uncharacterized protein</fullName>
    </submittedName>
</protein>
<comment type="caution">
    <text evidence="1">The sequence shown here is derived from an EMBL/GenBank/DDBJ whole genome shotgun (WGS) entry which is preliminary data.</text>
</comment>
<name>A0A9N9YEH8_9HYPO</name>
<keyword evidence="2" id="KW-1185">Reference proteome</keyword>
<proteinExistence type="predicted"/>
<sequence length="89" mass="9218">MAGSRDAASSKGVPARKYFAQNAHTAHECSPIVFVVGGGPELSEISTHHNGLVPGLDARGLSGTEWLMHGHLFANQGDEAIAPRGAGSR</sequence>
<organism evidence="1 2">
    <name type="scientific">Clonostachys rhizophaga</name>
    <dbReference type="NCBI Taxonomy" id="160324"/>
    <lineage>
        <taxon>Eukaryota</taxon>
        <taxon>Fungi</taxon>
        <taxon>Dikarya</taxon>
        <taxon>Ascomycota</taxon>
        <taxon>Pezizomycotina</taxon>
        <taxon>Sordariomycetes</taxon>
        <taxon>Hypocreomycetidae</taxon>
        <taxon>Hypocreales</taxon>
        <taxon>Bionectriaceae</taxon>
        <taxon>Clonostachys</taxon>
    </lineage>
</organism>
<gene>
    <name evidence="1" type="ORF">CRHIZ90672A_00013525</name>
</gene>
<dbReference type="Proteomes" id="UP000696573">
    <property type="component" value="Unassembled WGS sequence"/>
</dbReference>